<feature type="compositionally biased region" description="Basic and acidic residues" evidence="8">
    <location>
        <begin position="525"/>
        <end position="538"/>
    </location>
</feature>
<dbReference type="InterPro" id="IPR036249">
    <property type="entry name" value="Thioredoxin-like_sf"/>
</dbReference>
<evidence type="ECO:0000256" key="8">
    <source>
        <dbReference type="SAM" id="MobiDB-lite"/>
    </source>
</evidence>
<comment type="subcellular location">
    <subcellularLocation>
        <location evidence="2">Endoplasmic reticulum lumen</location>
    </subcellularLocation>
</comment>
<dbReference type="PROSITE" id="PS51352">
    <property type="entry name" value="THIOREDOXIN_2"/>
    <property type="match status" value="1"/>
</dbReference>
<evidence type="ECO:0000256" key="9">
    <source>
        <dbReference type="SAM" id="SignalP"/>
    </source>
</evidence>
<evidence type="ECO:0000259" key="10">
    <source>
        <dbReference type="PROSITE" id="PS51352"/>
    </source>
</evidence>
<accession>A0ABR2K2A8</accession>
<evidence type="ECO:0000256" key="4">
    <source>
        <dbReference type="ARBA" id="ARBA00012723"/>
    </source>
</evidence>
<keyword evidence="12" id="KW-1185">Reference proteome</keyword>
<dbReference type="EC" id="5.3.4.1" evidence="4"/>
<dbReference type="Pfam" id="PF00085">
    <property type="entry name" value="Thioredoxin"/>
    <property type="match status" value="1"/>
</dbReference>
<evidence type="ECO:0000256" key="1">
    <source>
        <dbReference type="ARBA" id="ARBA00001182"/>
    </source>
</evidence>
<feature type="domain" description="Thioredoxin" evidence="10">
    <location>
        <begin position="340"/>
        <end position="466"/>
    </location>
</feature>
<dbReference type="EMBL" id="JAPFFF010000008">
    <property type="protein sequence ID" value="KAK8885204.1"/>
    <property type="molecule type" value="Genomic_DNA"/>
</dbReference>
<evidence type="ECO:0000256" key="6">
    <source>
        <dbReference type="ARBA" id="ARBA00023235"/>
    </source>
</evidence>
<dbReference type="Proteomes" id="UP001470230">
    <property type="component" value="Unassembled WGS sequence"/>
</dbReference>
<comment type="similarity">
    <text evidence="3">Belongs to the protein disulfide isomerase family.</text>
</comment>
<keyword evidence="5" id="KW-0256">Endoplasmic reticulum</keyword>
<comment type="caution">
    <text evidence="11">The sequence shown here is derived from an EMBL/GenBank/DDBJ whole genome shotgun (WGS) entry which is preliminary data.</text>
</comment>
<feature type="signal peptide" evidence="9">
    <location>
        <begin position="1"/>
        <end position="17"/>
    </location>
</feature>
<keyword evidence="7" id="KW-0676">Redox-active center</keyword>
<evidence type="ECO:0000256" key="5">
    <source>
        <dbReference type="ARBA" id="ARBA00022824"/>
    </source>
</evidence>
<evidence type="ECO:0000256" key="2">
    <source>
        <dbReference type="ARBA" id="ARBA00004319"/>
    </source>
</evidence>
<keyword evidence="6" id="KW-0413">Isomerase</keyword>
<organism evidence="11 12">
    <name type="scientific">Tritrichomonas musculus</name>
    <dbReference type="NCBI Taxonomy" id="1915356"/>
    <lineage>
        <taxon>Eukaryota</taxon>
        <taxon>Metamonada</taxon>
        <taxon>Parabasalia</taxon>
        <taxon>Tritrichomonadida</taxon>
        <taxon>Tritrichomonadidae</taxon>
        <taxon>Tritrichomonas</taxon>
    </lineage>
</organism>
<evidence type="ECO:0000313" key="11">
    <source>
        <dbReference type="EMBL" id="KAK8885204.1"/>
    </source>
</evidence>
<protein>
    <recommendedName>
        <fullName evidence="4">protein disulfide-isomerase</fullName>
        <ecNumber evidence="4">5.3.4.1</ecNumber>
    </recommendedName>
</protein>
<dbReference type="PANTHER" id="PTHR18929:SF132">
    <property type="entry name" value="PROTEIN DISULFIDE-ISOMERASE A3"/>
    <property type="match status" value="1"/>
</dbReference>
<evidence type="ECO:0000313" key="12">
    <source>
        <dbReference type="Proteomes" id="UP001470230"/>
    </source>
</evidence>
<dbReference type="Gene3D" id="3.40.30.10">
    <property type="entry name" value="Glutaredoxin"/>
    <property type="match status" value="1"/>
</dbReference>
<proteinExistence type="inferred from homology"/>
<feature type="region of interest" description="Disordered" evidence="8">
    <location>
        <begin position="518"/>
        <end position="538"/>
    </location>
</feature>
<gene>
    <name evidence="11" type="ORF">M9Y10_044333</name>
</gene>
<keyword evidence="9" id="KW-0732">Signal</keyword>
<dbReference type="PANTHER" id="PTHR18929">
    <property type="entry name" value="PROTEIN DISULFIDE ISOMERASE"/>
    <property type="match status" value="1"/>
</dbReference>
<feature type="chain" id="PRO_5045594654" description="protein disulfide-isomerase" evidence="9">
    <location>
        <begin position="18"/>
        <end position="551"/>
    </location>
</feature>
<evidence type="ECO:0000256" key="3">
    <source>
        <dbReference type="ARBA" id="ARBA00006347"/>
    </source>
</evidence>
<dbReference type="InterPro" id="IPR013766">
    <property type="entry name" value="Thioredoxin_domain"/>
</dbReference>
<name>A0ABR2K2A8_9EUKA</name>
<dbReference type="SUPFAM" id="SSF52833">
    <property type="entry name" value="Thioredoxin-like"/>
    <property type="match status" value="1"/>
</dbReference>
<evidence type="ECO:0000256" key="7">
    <source>
        <dbReference type="ARBA" id="ARBA00023284"/>
    </source>
</evidence>
<reference evidence="11 12" key="1">
    <citation type="submission" date="2024-04" db="EMBL/GenBank/DDBJ databases">
        <title>Tritrichomonas musculus Genome.</title>
        <authorList>
            <person name="Alves-Ferreira E."/>
            <person name="Grigg M."/>
            <person name="Lorenzi H."/>
            <person name="Galac M."/>
        </authorList>
    </citation>
    <scope>NUCLEOTIDE SEQUENCE [LARGE SCALE GENOMIC DNA]</scope>
    <source>
        <strain evidence="11 12">EAF2021</strain>
    </source>
</reference>
<sequence>MLYFITSLLIFIPYTNTDSLVPTVSEYEVSSLSDEKNIIAVALDENDGSEINIDRYKSIKNAALYFENLKFTLLDQSTSEYFTKEQEVPIPAIFYISKGEILATYPFPETNSLFLYLCDLILTPSSQVPAISNLSELYKSLNDGPFTILAPPELYDQSLNLQMQLGRELGFIDIKKVTPKILSLLELNETTIAFFRKEDQTIISTSCDFDGIREASLPVYRYLIPQDIMISDKIILSLFCDNLGDEEDTFLYELGEKYADSLIVGYGINIEEYAEKFIEGLAGNSEHQILIFNYPKGFFYNASNFFDIFMNQAFNSNDWFESASKMIDDIFNNVLQPIYLSEEEEEIDNELNKTVFKVVGRNYEEFVLDENHDVIILYKKESCPHCRDFFPIFLSFADECIKHENLYFLKFGFIDIDKNSSPKKFPFMPGVPHVHIFPMKNKSEDKPIRGGRNRESLIRLIKENSKNRIPFDVEPIDKGQLAIEMMQMLMMMDQIPDDEKEGLISDMSKLADSLKELDDNSNDVQSKDSNKIEKNEDDVENNRKFIRNDIL</sequence>
<comment type="catalytic activity">
    <reaction evidence="1">
        <text>Catalyzes the rearrangement of -S-S- bonds in proteins.</text>
        <dbReference type="EC" id="5.3.4.1"/>
    </reaction>
</comment>